<organism evidence="4 5">
    <name type="scientific">Oryzias melastigma</name>
    <name type="common">Marine medaka</name>
    <dbReference type="NCBI Taxonomy" id="30732"/>
    <lineage>
        <taxon>Eukaryota</taxon>
        <taxon>Metazoa</taxon>
        <taxon>Chordata</taxon>
        <taxon>Craniata</taxon>
        <taxon>Vertebrata</taxon>
        <taxon>Euteleostomi</taxon>
        <taxon>Actinopterygii</taxon>
        <taxon>Neopterygii</taxon>
        <taxon>Teleostei</taxon>
        <taxon>Neoteleostei</taxon>
        <taxon>Acanthomorphata</taxon>
        <taxon>Ovalentaria</taxon>
        <taxon>Atherinomorphae</taxon>
        <taxon>Beloniformes</taxon>
        <taxon>Adrianichthyidae</taxon>
        <taxon>Oryziinae</taxon>
        <taxon>Oryzias</taxon>
    </lineage>
</organism>
<accession>A0A834C1D9</accession>
<dbReference type="PANTHER" id="PTHR11256:SF10">
    <property type="entry name" value="BCL-2-RELATED PROTEIN A1"/>
    <property type="match status" value="1"/>
</dbReference>
<dbReference type="PRINTS" id="PR01862">
    <property type="entry name" value="BCL2FAMILY"/>
</dbReference>
<dbReference type="PROSITE" id="PS50062">
    <property type="entry name" value="BCL2_FAMILY"/>
    <property type="match status" value="1"/>
</dbReference>
<evidence type="ECO:0000256" key="2">
    <source>
        <dbReference type="ARBA" id="ARBA00022703"/>
    </source>
</evidence>
<dbReference type="InterPro" id="IPR036834">
    <property type="entry name" value="Bcl-2-like_sf"/>
</dbReference>
<dbReference type="SMART" id="SM00337">
    <property type="entry name" value="BCL"/>
    <property type="match status" value="1"/>
</dbReference>
<dbReference type="PANTHER" id="PTHR11256">
    <property type="entry name" value="BCL-2 RELATED"/>
    <property type="match status" value="1"/>
</dbReference>
<dbReference type="Proteomes" id="UP000646548">
    <property type="component" value="Unassembled WGS sequence"/>
</dbReference>
<name>A0A834C1D9_ORYME</name>
<proteinExistence type="inferred from homology"/>
<dbReference type="GO" id="GO:0008053">
    <property type="term" value="P:mitochondrial fusion"/>
    <property type="evidence" value="ECO:0007669"/>
    <property type="project" value="TreeGrafter"/>
</dbReference>
<dbReference type="GO" id="GO:0005741">
    <property type="term" value="C:mitochondrial outer membrane"/>
    <property type="evidence" value="ECO:0007669"/>
    <property type="project" value="TreeGrafter"/>
</dbReference>
<evidence type="ECO:0000313" key="5">
    <source>
        <dbReference type="Proteomes" id="UP000646548"/>
    </source>
</evidence>
<dbReference type="GO" id="GO:0001836">
    <property type="term" value="P:release of cytochrome c from mitochondria"/>
    <property type="evidence" value="ECO:0007669"/>
    <property type="project" value="TreeGrafter"/>
</dbReference>
<sequence>MAANGGGEDITEGEELWGGKDVFDDPILEQILKQGAVILRGYVIESIKLEDPGLRVSCEDLGGSPNEQEDPKIKEVVERLLKNAENLSKNEEIQRLIKQTGGHARHIFMKVARKVIDDEIHWGRVVSLLYLASKFIHKALTTNDEETMRLVINWTLQVIRERLCFWLVQQGGWKGVIIRSLPWKKVTIAASIVLVAAFVYYWRTNLSYWIYLLHLIL</sequence>
<dbReference type="GO" id="GO:0042981">
    <property type="term" value="P:regulation of apoptotic process"/>
    <property type="evidence" value="ECO:0007669"/>
    <property type="project" value="InterPro"/>
</dbReference>
<dbReference type="GO" id="GO:0097192">
    <property type="term" value="P:extrinsic apoptotic signaling pathway in absence of ligand"/>
    <property type="evidence" value="ECO:0007669"/>
    <property type="project" value="TreeGrafter"/>
</dbReference>
<comment type="similarity">
    <text evidence="1">Belongs to the Bcl-2 family.</text>
</comment>
<dbReference type="EMBL" id="WKFB01000626">
    <property type="protein sequence ID" value="KAF6719273.1"/>
    <property type="molecule type" value="Genomic_DNA"/>
</dbReference>
<dbReference type="GO" id="GO:0051400">
    <property type="term" value="F:BH domain binding"/>
    <property type="evidence" value="ECO:0007669"/>
    <property type="project" value="TreeGrafter"/>
</dbReference>
<evidence type="ECO:0000259" key="3">
    <source>
        <dbReference type="SMART" id="SM00337"/>
    </source>
</evidence>
<keyword evidence="2" id="KW-0053">Apoptosis</keyword>
<dbReference type="InterPro" id="IPR026298">
    <property type="entry name" value="Bcl-2_fam"/>
</dbReference>
<dbReference type="Pfam" id="PF00452">
    <property type="entry name" value="Bcl-2"/>
    <property type="match status" value="1"/>
</dbReference>
<dbReference type="AlphaFoldDB" id="A0A834C1D9"/>
<dbReference type="GO" id="GO:0015267">
    <property type="term" value="F:channel activity"/>
    <property type="evidence" value="ECO:0007669"/>
    <property type="project" value="TreeGrafter"/>
</dbReference>
<evidence type="ECO:0000256" key="1">
    <source>
        <dbReference type="ARBA" id="ARBA00009458"/>
    </source>
</evidence>
<feature type="domain" description="Bcl-2 Bcl-2 homology region 1-3" evidence="3">
    <location>
        <begin position="73"/>
        <end position="173"/>
    </location>
</feature>
<reference evidence="4" key="1">
    <citation type="journal article" name="BMC Genomics">
        <title>Long-read sequencing and de novo genome assembly of marine medaka (Oryzias melastigma).</title>
        <authorList>
            <person name="Liang P."/>
            <person name="Saqib H.S.A."/>
            <person name="Ni X."/>
            <person name="Shen Y."/>
        </authorList>
    </citation>
    <scope>NUCLEOTIDE SEQUENCE</scope>
    <source>
        <strain evidence="4">Bigg-433</strain>
    </source>
</reference>
<dbReference type="Gene3D" id="1.10.437.10">
    <property type="entry name" value="Blc2-like"/>
    <property type="match status" value="1"/>
</dbReference>
<evidence type="ECO:0000313" key="4">
    <source>
        <dbReference type="EMBL" id="KAF6719273.1"/>
    </source>
</evidence>
<dbReference type="SUPFAM" id="SSF56854">
    <property type="entry name" value="Bcl-2 inhibitors of programmed cell death"/>
    <property type="match status" value="1"/>
</dbReference>
<dbReference type="GO" id="GO:0008630">
    <property type="term" value="P:intrinsic apoptotic signaling pathway in response to DNA damage"/>
    <property type="evidence" value="ECO:0007669"/>
    <property type="project" value="TreeGrafter"/>
</dbReference>
<protein>
    <submittedName>
        <fullName evidence="4">Apoptosis regulator BAX</fullName>
    </submittedName>
</protein>
<dbReference type="InterPro" id="IPR002475">
    <property type="entry name" value="Bcl2-like"/>
</dbReference>
<dbReference type="InterPro" id="IPR046371">
    <property type="entry name" value="Bcl-2_BH1-3"/>
</dbReference>
<comment type="caution">
    <text evidence="4">The sequence shown here is derived from an EMBL/GenBank/DDBJ whole genome shotgun (WGS) entry which is preliminary data.</text>
</comment>
<gene>
    <name evidence="4" type="ORF">FQA47_016983</name>
</gene>